<dbReference type="Proteomes" id="UP000001640">
    <property type="component" value="Chromosome 6"/>
</dbReference>
<dbReference type="EMBL" id="HE576757">
    <property type="protein sequence ID" value="CCC70894.1"/>
    <property type="molecule type" value="Genomic_DNA"/>
</dbReference>
<dbReference type="GeneID" id="96904540"/>
<keyword evidence="2" id="KW-0732">Signal</keyword>
<sequence>MKLLAAYSIAALLAVTLASDKLQSEEKNEADHPVSILQKLAFPYYAMFATSAQWIYGYFDAEMPINTKVAWWTVFLAGDGLNSAKDIVQACNTCKARHEDPPGGSCTQDTMTAVQSVLLNLVAGYIGWHLTNSNTFNRSLKCQDTENLSIVEKSAIMFHTYVLAGFRRIIGYCNRPLPVWVEPGWWVALVIVDGIIFGRATQMENAYNSCVANHIDLLSGSCQDDLLTVLHGIVRTVTFGIIPKIIILFSKQCHVCHGTLKRNDMCLEIGEKSKSKHETLNTNGTLHNNLKKDENDFRVPGRN</sequence>
<dbReference type="TCDB" id="1.C.6.1.5">
    <property type="family name" value="the yeast killer toxin k1 (ykt-k1) family"/>
</dbReference>
<dbReference type="OrthoDB" id="4068483at2759"/>
<accession>G0VHC1</accession>
<name>G0VHC1_NAUCA</name>
<reference key="2">
    <citation type="submission" date="2011-08" db="EMBL/GenBank/DDBJ databases">
        <title>Genome sequence of Naumovozyma castellii.</title>
        <authorList>
            <person name="Gordon J.L."/>
            <person name="Armisen D."/>
            <person name="Proux-Wera E."/>
            <person name="OhEigeartaigh S.S."/>
            <person name="Byrne K.P."/>
            <person name="Wolfe K.H."/>
        </authorList>
    </citation>
    <scope>NUCLEOTIDE SEQUENCE</scope>
    <source>
        <strain>Type strain:CBS 4309</strain>
    </source>
</reference>
<organism evidence="3 4">
    <name type="scientific">Naumovozyma castellii</name>
    <name type="common">Yeast</name>
    <name type="synonym">Saccharomyces castellii</name>
    <dbReference type="NCBI Taxonomy" id="27288"/>
    <lineage>
        <taxon>Eukaryota</taxon>
        <taxon>Fungi</taxon>
        <taxon>Dikarya</taxon>
        <taxon>Ascomycota</taxon>
        <taxon>Saccharomycotina</taxon>
        <taxon>Saccharomycetes</taxon>
        <taxon>Saccharomycetales</taxon>
        <taxon>Saccharomycetaceae</taxon>
        <taxon>Naumovozyma</taxon>
    </lineage>
</organism>
<dbReference type="InParanoid" id="G0VHC1"/>
<dbReference type="OMA" id="CKARHED"/>
<gene>
    <name evidence="3" type="primary">NCAS0F04100</name>
    <name evidence="3" type="ordered locus">NCAS_0F04100</name>
</gene>
<dbReference type="AlphaFoldDB" id="G0VHC1"/>
<feature type="compositionally biased region" description="Basic and acidic residues" evidence="1">
    <location>
        <begin position="290"/>
        <end position="303"/>
    </location>
</feature>
<dbReference type="eggNOG" id="ENOG502SY8X">
    <property type="taxonomic scope" value="Eukaryota"/>
</dbReference>
<feature type="region of interest" description="Disordered" evidence="1">
    <location>
        <begin position="280"/>
        <end position="303"/>
    </location>
</feature>
<evidence type="ECO:0000313" key="4">
    <source>
        <dbReference type="Proteomes" id="UP000001640"/>
    </source>
</evidence>
<feature type="chain" id="PRO_5003410733" evidence="2">
    <location>
        <begin position="19"/>
        <end position="303"/>
    </location>
</feature>
<evidence type="ECO:0000313" key="3">
    <source>
        <dbReference type="EMBL" id="CCC70894.1"/>
    </source>
</evidence>
<evidence type="ECO:0000256" key="2">
    <source>
        <dbReference type="SAM" id="SignalP"/>
    </source>
</evidence>
<proteinExistence type="predicted"/>
<reference evidence="3 4" key="1">
    <citation type="journal article" date="2011" name="Proc. Natl. Acad. Sci. U.S.A.">
        <title>Evolutionary erosion of yeast sex chromosomes by mating-type switching accidents.</title>
        <authorList>
            <person name="Gordon J.L."/>
            <person name="Armisen D."/>
            <person name="Proux-Wera E."/>
            <person name="Oheigeartaigh S.S."/>
            <person name="Byrne K.P."/>
            <person name="Wolfe K.H."/>
        </authorList>
    </citation>
    <scope>NUCLEOTIDE SEQUENCE [LARGE SCALE GENOMIC DNA]</scope>
    <source>
        <strain evidence="4">ATCC 76901 / BCRC 22586 / CBS 4309 / NBRC 1992 / NRRL Y-12630</strain>
    </source>
</reference>
<feature type="signal peptide" evidence="2">
    <location>
        <begin position="1"/>
        <end position="18"/>
    </location>
</feature>
<evidence type="ECO:0000256" key="1">
    <source>
        <dbReference type="SAM" id="MobiDB-lite"/>
    </source>
</evidence>
<dbReference type="KEGG" id="ncs:NCAS_0F04100"/>
<dbReference type="RefSeq" id="XP_003677247.1">
    <property type="nucleotide sequence ID" value="XM_003677199.1"/>
</dbReference>
<protein>
    <submittedName>
        <fullName evidence="3">Uncharacterized protein</fullName>
    </submittedName>
</protein>
<keyword evidence="4" id="KW-1185">Reference proteome</keyword>
<dbReference type="HOGENOM" id="CLU_918572_0_0_1"/>